<dbReference type="Pfam" id="PF12704">
    <property type="entry name" value="MacB_PCD"/>
    <property type="match status" value="1"/>
</dbReference>
<reference evidence="7 8" key="1">
    <citation type="submission" date="2015-12" db="EMBL/GenBank/DDBJ databases">
        <title>Genome sequence of Mucilaginibacter gotjawali.</title>
        <authorList>
            <person name="Lee J.S."/>
            <person name="Lee K.C."/>
            <person name="Kim K.K."/>
            <person name="Lee B.W."/>
        </authorList>
    </citation>
    <scope>NUCLEOTIDE SEQUENCE [LARGE SCALE GENOMIC DNA]</scope>
    <source>
        <strain evidence="7 8">SA3-7</strain>
    </source>
</reference>
<evidence type="ECO:0000256" key="5">
    <source>
        <dbReference type="ARBA" id="ARBA00022989"/>
    </source>
</evidence>
<proteinExistence type="inferred from homology"/>
<gene>
    <name evidence="7" type="ORF">MgSA37_01350</name>
</gene>
<keyword evidence="4" id="KW-0812">Transmembrane</keyword>
<dbReference type="GO" id="GO:0044874">
    <property type="term" value="P:lipoprotein localization to outer membrane"/>
    <property type="evidence" value="ECO:0007669"/>
    <property type="project" value="TreeGrafter"/>
</dbReference>
<dbReference type="InterPro" id="IPR025857">
    <property type="entry name" value="MacB_PCD"/>
</dbReference>
<dbReference type="Proteomes" id="UP000218263">
    <property type="component" value="Chromosome"/>
</dbReference>
<evidence type="ECO:0000313" key="8">
    <source>
        <dbReference type="Proteomes" id="UP000218263"/>
    </source>
</evidence>
<dbReference type="EMBL" id="AP017313">
    <property type="protein sequence ID" value="BAU53183.1"/>
    <property type="molecule type" value="Genomic_DNA"/>
</dbReference>
<evidence type="ECO:0000256" key="2">
    <source>
        <dbReference type="ARBA" id="ARBA00005236"/>
    </source>
</evidence>
<dbReference type="InterPro" id="IPR051447">
    <property type="entry name" value="Lipoprotein-release_system"/>
</dbReference>
<organism evidence="7 8">
    <name type="scientific">Mucilaginibacter gotjawali</name>
    <dbReference type="NCBI Taxonomy" id="1550579"/>
    <lineage>
        <taxon>Bacteria</taxon>
        <taxon>Pseudomonadati</taxon>
        <taxon>Bacteroidota</taxon>
        <taxon>Sphingobacteriia</taxon>
        <taxon>Sphingobacteriales</taxon>
        <taxon>Sphingobacteriaceae</taxon>
        <taxon>Mucilaginibacter</taxon>
    </lineage>
</organism>
<dbReference type="OrthoDB" id="9784014at2"/>
<comment type="subcellular location">
    <subcellularLocation>
        <location evidence="1">Cell membrane</location>
        <topology evidence="1">Multi-pass membrane protein</topology>
    </subcellularLocation>
</comment>
<evidence type="ECO:0000256" key="6">
    <source>
        <dbReference type="ARBA" id="ARBA00023136"/>
    </source>
</evidence>
<dbReference type="RefSeq" id="WP_096350574.1">
    <property type="nucleotide sequence ID" value="NZ_AP017313.1"/>
</dbReference>
<evidence type="ECO:0000313" key="7">
    <source>
        <dbReference type="EMBL" id="BAU53183.1"/>
    </source>
</evidence>
<evidence type="ECO:0000256" key="4">
    <source>
        <dbReference type="ARBA" id="ARBA00022692"/>
    </source>
</evidence>
<evidence type="ECO:0000256" key="1">
    <source>
        <dbReference type="ARBA" id="ARBA00004651"/>
    </source>
</evidence>
<keyword evidence="8" id="KW-1185">Reference proteome</keyword>
<dbReference type="PANTHER" id="PTHR30489">
    <property type="entry name" value="LIPOPROTEIN-RELEASING SYSTEM TRANSMEMBRANE PROTEIN LOLE"/>
    <property type="match status" value="1"/>
</dbReference>
<dbReference type="Pfam" id="PF02687">
    <property type="entry name" value="FtsX"/>
    <property type="match status" value="1"/>
</dbReference>
<comment type="similarity">
    <text evidence="2">Belongs to the ABC-4 integral membrane protein family. LolC/E subfamily.</text>
</comment>
<accession>A0A110B1Z7</accession>
<keyword evidence="5" id="KW-1133">Transmembrane helix</keyword>
<name>A0A110B1Z7_9SPHI</name>
<evidence type="ECO:0000256" key="3">
    <source>
        <dbReference type="ARBA" id="ARBA00022475"/>
    </source>
</evidence>
<keyword evidence="7" id="KW-0449">Lipoprotein</keyword>
<keyword evidence="6" id="KW-0472">Membrane</keyword>
<dbReference type="InterPro" id="IPR003838">
    <property type="entry name" value="ABC3_permease_C"/>
</dbReference>
<dbReference type="PANTHER" id="PTHR30489:SF0">
    <property type="entry name" value="LIPOPROTEIN-RELEASING SYSTEM TRANSMEMBRANE PROTEIN LOLE"/>
    <property type="match status" value="1"/>
</dbReference>
<dbReference type="GO" id="GO:0098797">
    <property type="term" value="C:plasma membrane protein complex"/>
    <property type="evidence" value="ECO:0007669"/>
    <property type="project" value="TreeGrafter"/>
</dbReference>
<sequence>MYLKLAWRNMWRSRRRTLITVSSIFFAVIFAILMRVAIVGLFDKLIADTVSMSSGFLQVHHSGYWENKSVDSTFEANAKLESILNHENEITAWTPRLESFALASSGNLTKGIMVTGINPAKENKVSGLAKKVISGNYPGENDSGILLAEGLAGYLKLKVNDTVILIGQGYQGNMASGKYVIRGIAKLGLPQMNKGMAWLPMAPAQDFLSTGARYTSMSLLIKDRDKLDELQQRLISQTKGSRYEVLTWKQMIPELDQLFQAKMAQNVIMSGVLYIVIAFGIFGTILMMLNERLHEFGILIAIGMKKKLLAGVVVVEMVLMSVAGTVLGAICVYPVVLYYHVHPIKLSGDMAKNSEQYNIEPVIQMSTNLSHFFIQGYVVLMIAIVLSFYAIFKIYKIKVIEAINS</sequence>
<dbReference type="AlphaFoldDB" id="A0A110B1Z7"/>
<keyword evidence="3" id="KW-1003">Cell membrane</keyword>
<dbReference type="KEGG" id="mgot:MgSA37_01350"/>
<protein>
    <submittedName>
        <fullName evidence="7">Outer membrane-specific lipoprotein transporter subunit LolE</fullName>
    </submittedName>
</protein>